<comment type="subunit">
    <text evidence="8">Homodimer.</text>
</comment>
<dbReference type="GO" id="GO:0004831">
    <property type="term" value="F:tyrosine-tRNA ligase activity"/>
    <property type="evidence" value="ECO:0007669"/>
    <property type="project" value="UniProtKB-UniRule"/>
</dbReference>
<dbReference type="AlphaFoldDB" id="A0A284VIG8"/>
<evidence type="ECO:0000256" key="3">
    <source>
        <dbReference type="ARBA" id="ARBA00022741"/>
    </source>
</evidence>
<dbReference type="PIRSF" id="PIRSF006588">
    <property type="entry name" value="TyrRS_arch_euk"/>
    <property type="match status" value="1"/>
</dbReference>
<dbReference type="GO" id="GO:0006437">
    <property type="term" value="P:tyrosyl-tRNA aminoacylation"/>
    <property type="evidence" value="ECO:0007669"/>
    <property type="project" value="UniProtKB-UniRule"/>
</dbReference>
<feature type="binding site" evidence="8">
    <location>
        <position position="183"/>
    </location>
    <ligand>
        <name>L-tyrosine</name>
        <dbReference type="ChEBI" id="CHEBI:58315"/>
    </ligand>
</feature>
<evidence type="ECO:0000256" key="5">
    <source>
        <dbReference type="ARBA" id="ARBA00022917"/>
    </source>
</evidence>
<name>A0A284VIG8_9EURY</name>
<keyword evidence="6 8" id="KW-0030">Aminoacyl-tRNA synthetase</keyword>
<comment type="subcellular location">
    <subcellularLocation>
        <location evidence="8">Cytoplasm</location>
    </subcellularLocation>
</comment>
<dbReference type="InterPro" id="IPR002305">
    <property type="entry name" value="aa-tRNA-synth_Ic"/>
</dbReference>
<dbReference type="InterPro" id="IPR023617">
    <property type="entry name" value="Tyr-tRNA-ligase_arc/euk-type"/>
</dbReference>
<dbReference type="HAMAP" id="MF_02008">
    <property type="entry name" value="Tyr_tRNA_synth_type3"/>
    <property type="match status" value="1"/>
</dbReference>
<evidence type="ECO:0000256" key="1">
    <source>
        <dbReference type="ARBA" id="ARBA00022490"/>
    </source>
</evidence>
<dbReference type="EC" id="6.1.1.1" evidence="8"/>
<feature type="short sequence motif" description="'HIGH' region" evidence="8">
    <location>
        <begin position="66"/>
        <end position="74"/>
    </location>
</feature>
<keyword evidence="2 8" id="KW-0436">Ligase</keyword>
<dbReference type="CDD" id="cd00805">
    <property type="entry name" value="TyrRS_core"/>
    <property type="match status" value="1"/>
</dbReference>
<keyword evidence="10" id="KW-1185">Reference proteome</keyword>
<evidence type="ECO:0000256" key="8">
    <source>
        <dbReference type="HAMAP-Rule" id="MF_02008"/>
    </source>
</evidence>
<feature type="binding site" evidence="8">
    <location>
        <position position="205"/>
    </location>
    <ligand>
        <name>L-tyrosine</name>
        <dbReference type="ChEBI" id="CHEBI:58315"/>
    </ligand>
</feature>
<feature type="binding site" evidence="8">
    <location>
        <position position="242"/>
    </location>
    <ligand>
        <name>ATP</name>
        <dbReference type="ChEBI" id="CHEBI:30616"/>
    </ligand>
</feature>
<evidence type="ECO:0000256" key="2">
    <source>
        <dbReference type="ARBA" id="ARBA00022598"/>
    </source>
</evidence>
<feature type="short sequence motif" description="'KMSKS' region" evidence="8">
    <location>
        <begin position="239"/>
        <end position="243"/>
    </location>
</feature>
<dbReference type="Gene3D" id="1.10.240.10">
    <property type="entry name" value="Tyrosyl-Transfer RNA Synthetase"/>
    <property type="match status" value="1"/>
</dbReference>
<dbReference type="NCBIfam" id="TIGR00234">
    <property type="entry name" value="tyrS"/>
    <property type="match status" value="1"/>
</dbReference>
<evidence type="ECO:0000313" key="10">
    <source>
        <dbReference type="Proteomes" id="UP000218615"/>
    </source>
</evidence>
<evidence type="ECO:0000256" key="6">
    <source>
        <dbReference type="ARBA" id="ARBA00023146"/>
    </source>
</evidence>
<keyword evidence="5 8" id="KW-0648">Protein biosynthesis</keyword>
<comment type="similarity">
    <text evidence="8">Belongs to the class-I aminoacyl-tRNA synthetase family. TyrS type 3 subfamily.</text>
</comment>
<dbReference type="PRINTS" id="PR01040">
    <property type="entry name" value="TRNASYNTHTYR"/>
</dbReference>
<dbReference type="STRING" id="1392998.ANME2D_01057"/>
<feature type="binding site" evidence="8">
    <location>
        <position position="187"/>
    </location>
    <ligand>
        <name>L-tyrosine</name>
        <dbReference type="ChEBI" id="CHEBI:58315"/>
    </ligand>
</feature>
<sequence>MFVHATIRRIYVYAPHRTAGFEPEEFEIMDKLALITRNTEEVVTKEELEALISSDKKPSAYAGYEPSGKIHMGHVLTVNKLLDLQQAGFKLTVLLADIHAYLNEKGTMDEVRKIADYNKRCFIALGLDEKNTNFVLGSSYQLEPGYMLDVLKLARSTTLNRAKRSMDEVSRNAEDPKVSQMIYPLMQALDIAHLGVDVAVGGIDQRKIHMLAREGLPELGYASPICIHTPILPGLDGKKMSSSKGNYISVDDAPEDIKKKMKGAFCVEGEVKDNPILSLLKYHIMPRYPEIVVKRPEKYGGDLHYNSYEALESDFAARQLHPMDLKAAAAEYMNEILEPVRKLMVEK</sequence>
<accession>A0A284VIG8</accession>
<keyword evidence="3 8" id="KW-0547">Nucleotide-binding</keyword>
<feature type="binding site" evidence="8">
    <location>
        <position position="190"/>
    </location>
    <ligand>
        <name>L-tyrosine</name>
        <dbReference type="ChEBI" id="CHEBI:58315"/>
    </ligand>
</feature>
<dbReference type="Proteomes" id="UP000218615">
    <property type="component" value="Unassembled WGS sequence"/>
</dbReference>
<dbReference type="GO" id="GO:0005524">
    <property type="term" value="F:ATP binding"/>
    <property type="evidence" value="ECO:0007669"/>
    <property type="project" value="UniProtKB-UniRule"/>
</dbReference>
<dbReference type="InterPro" id="IPR002307">
    <property type="entry name" value="Tyr-tRNA-ligase"/>
</dbReference>
<dbReference type="Pfam" id="PF00579">
    <property type="entry name" value="tRNA-synt_1b"/>
    <property type="match status" value="1"/>
</dbReference>
<dbReference type="GO" id="GO:0005737">
    <property type="term" value="C:cytoplasm"/>
    <property type="evidence" value="ECO:0007669"/>
    <property type="project" value="UniProtKB-SubCell"/>
</dbReference>
<evidence type="ECO:0000313" key="9">
    <source>
        <dbReference type="EMBL" id="SNQ59064.1"/>
    </source>
</evidence>
<protein>
    <recommendedName>
        <fullName evidence="8">Tyrosine--tRNA ligase</fullName>
        <ecNumber evidence="8">6.1.1.1</ecNumber>
    </recommendedName>
    <alternativeName>
        <fullName evidence="8">Tyrosyl-tRNA synthetase</fullName>
        <shortName evidence="8">TyrRS</shortName>
    </alternativeName>
</protein>
<keyword evidence="4 8" id="KW-0067">ATP-binding</keyword>
<reference evidence="10" key="1">
    <citation type="submission" date="2017-06" db="EMBL/GenBank/DDBJ databases">
        <authorList>
            <person name="Cremers G."/>
        </authorList>
    </citation>
    <scope>NUCLEOTIDE SEQUENCE [LARGE SCALE GENOMIC DNA]</scope>
</reference>
<dbReference type="InterPro" id="IPR014729">
    <property type="entry name" value="Rossmann-like_a/b/a_fold"/>
</dbReference>
<dbReference type="InterPro" id="IPR001412">
    <property type="entry name" value="aa-tRNA-synth_I_CS"/>
</dbReference>
<dbReference type="PANTHER" id="PTHR46264:SF4">
    <property type="entry name" value="TYROSINE--TRNA LIGASE, CYTOPLASMIC"/>
    <property type="match status" value="1"/>
</dbReference>
<feature type="binding site" evidence="8">
    <location>
        <position position="61"/>
    </location>
    <ligand>
        <name>L-tyrosine</name>
        <dbReference type="ChEBI" id="CHEBI:58315"/>
    </ligand>
</feature>
<proteinExistence type="inferred from homology"/>
<dbReference type="PANTHER" id="PTHR46264">
    <property type="entry name" value="TYROSINE-TRNA LIGASE"/>
    <property type="match status" value="1"/>
</dbReference>
<dbReference type="NCBIfam" id="NF006330">
    <property type="entry name" value="PRK08560.1"/>
    <property type="match status" value="1"/>
</dbReference>
<dbReference type="Gene3D" id="3.40.50.620">
    <property type="entry name" value="HUPs"/>
    <property type="match status" value="1"/>
</dbReference>
<gene>
    <name evidence="8 9" type="primary">tyrS</name>
    <name evidence="9" type="ORF">MNV_1060002</name>
</gene>
<organism evidence="9 10">
    <name type="scientific">Candidatus Methanoperedens nitratireducens</name>
    <dbReference type="NCBI Taxonomy" id="1392998"/>
    <lineage>
        <taxon>Archaea</taxon>
        <taxon>Methanobacteriati</taxon>
        <taxon>Methanobacteriota</taxon>
        <taxon>Stenosarchaea group</taxon>
        <taxon>Methanomicrobia</taxon>
        <taxon>Methanosarcinales</taxon>
        <taxon>ANME-2 cluster</taxon>
        <taxon>Candidatus Methanoperedentaceae</taxon>
        <taxon>Candidatus Methanoperedens</taxon>
    </lineage>
</organism>
<dbReference type="PROSITE" id="PS00178">
    <property type="entry name" value="AA_TRNA_LIGASE_I"/>
    <property type="match status" value="1"/>
</dbReference>
<keyword evidence="1 8" id="KW-0963">Cytoplasm</keyword>
<dbReference type="SUPFAM" id="SSF52374">
    <property type="entry name" value="Nucleotidylyl transferase"/>
    <property type="match status" value="1"/>
</dbReference>
<comment type="catalytic activity">
    <reaction evidence="7 8">
        <text>tRNA(Tyr) + L-tyrosine + ATP = L-tyrosyl-tRNA(Tyr) + AMP + diphosphate + H(+)</text>
        <dbReference type="Rhea" id="RHEA:10220"/>
        <dbReference type="Rhea" id="RHEA-COMP:9706"/>
        <dbReference type="Rhea" id="RHEA-COMP:9707"/>
        <dbReference type="ChEBI" id="CHEBI:15378"/>
        <dbReference type="ChEBI" id="CHEBI:30616"/>
        <dbReference type="ChEBI" id="CHEBI:33019"/>
        <dbReference type="ChEBI" id="CHEBI:58315"/>
        <dbReference type="ChEBI" id="CHEBI:78442"/>
        <dbReference type="ChEBI" id="CHEBI:78536"/>
        <dbReference type="ChEBI" id="CHEBI:456215"/>
        <dbReference type="EC" id="6.1.1.1"/>
    </reaction>
</comment>
<dbReference type="EMBL" id="FZMP01000009">
    <property type="protein sequence ID" value="SNQ59064.1"/>
    <property type="molecule type" value="Genomic_DNA"/>
</dbReference>
<evidence type="ECO:0000256" key="7">
    <source>
        <dbReference type="ARBA" id="ARBA00048248"/>
    </source>
</evidence>
<dbReference type="InterPro" id="IPR050489">
    <property type="entry name" value="Tyr-tRNA_synthase"/>
</dbReference>
<evidence type="ECO:0000256" key="4">
    <source>
        <dbReference type="ARBA" id="ARBA00022840"/>
    </source>
</evidence>
<dbReference type="InterPro" id="IPR023684">
    <property type="entry name" value="Tyr-tRNA-ligase_3"/>
</dbReference>
<comment type="function">
    <text evidence="8">Catalyzes the attachment of tyrosine to tRNA(Tyr) in a two-step reaction: tyrosine is first activated by ATP to form Tyr-AMP and then transferred to the acceptor end of tRNA(Tyr).</text>
</comment>